<dbReference type="InterPro" id="IPR009695">
    <property type="entry name" value="Diacylglyc_glucosyltr_N"/>
</dbReference>
<protein>
    <submittedName>
        <fullName evidence="6">Processive 1,2-diacylglycerol beta-glucosyltransferase</fullName>
    </submittedName>
</protein>
<dbReference type="Pfam" id="PF00534">
    <property type="entry name" value="Glycos_transf_1"/>
    <property type="match status" value="1"/>
</dbReference>
<organism evidence="6 7">
    <name type="scientific">Fontibacillus panacisegetis</name>
    <dbReference type="NCBI Taxonomy" id="670482"/>
    <lineage>
        <taxon>Bacteria</taxon>
        <taxon>Bacillati</taxon>
        <taxon>Bacillota</taxon>
        <taxon>Bacilli</taxon>
        <taxon>Bacillales</taxon>
        <taxon>Paenibacillaceae</taxon>
        <taxon>Fontibacillus</taxon>
    </lineage>
</organism>
<evidence type="ECO:0000256" key="2">
    <source>
        <dbReference type="ARBA" id="ARBA00022676"/>
    </source>
</evidence>
<evidence type="ECO:0000259" key="4">
    <source>
        <dbReference type="Pfam" id="PF00534"/>
    </source>
</evidence>
<dbReference type="STRING" id="670482.SAMN04488542_12929"/>
<keyword evidence="3 6" id="KW-0808">Transferase</keyword>
<accession>A0A1G7S9R5</accession>
<dbReference type="PANTHER" id="PTHR43025">
    <property type="entry name" value="MONOGALACTOSYLDIACYLGLYCEROL SYNTHASE"/>
    <property type="match status" value="1"/>
</dbReference>
<evidence type="ECO:0000313" key="6">
    <source>
        <dbReference type="EMBL" id="SDG19721.1"/>
    </source>
</evidence>
<evidence type="ECO:0000259" key="5">
    <source>
        <dbReference type="Pfam" id="PF06925"/>
    </source>
</evidence>
<dbReference type="Gene3D" id="3.40.50.2000">
    <property type="entry name" value="Glycogen Phosphorylase B"/>
    <property type="match status" value="1"/>
</dbReference>
<dbReference type="EMBL" id="FNBG01000029">
    <property type="protein sequence ID" value="SDG19721.1"/>
    <property type="molecule type" value="Genomic_DNA"/>
</dbReference>
<dbReference type="SUPFAM" id="SSF53756">
    <property type="entry name" value="UDP-Glycosyltransferase/glycogen phosphorylase"/>
    <property type="match status" value="1"/>
</dbReference>
<evidence type="ECO:0000256" key="1">
    <source>
        <dbReference type="ARBA" id="ARBA00006962"/>
    </source>
</evidence>
<gene>
    <name evidence="6" type="ORF">SAMN04488542_12929</name>
</gene>
<feature type="domain" description="Glycosyl transferase family 1" evidence="4">
    <location>
        <begin position="197"/>
        <end position="344"/>
    </location>
</feature>
<evidence type="ECO:0000313" key="7">
    <source>
        <dbReference type="Proteomes" id="UP000198972"/>
    </source>
</evidence>
<sequence length="373" mass="42453">MNSKTLKVMILYASYGNGHYQASKAIETVFRRKGVTDIVLLDLMAQAHPLINEFTKFVYLNSFKTLPSIYGWIYNATRKMQSETALLRLINSFGTSTLLQAVTSFDPDLVIHTFPQLTLPRLLKKTGMSIPLINIITDFDLHGRWLHPEIHRYYVATDDLKQEMKDLGIPEERIMASGIPIQPDFNRIQQESSHLNNLLHKNKKTILLMAGAYGVMQGNHDICEALTSSSQYQLIVVCGRNKELYRQLNDRFGNRPDVHIYGYINNVADVMTMSDCMITKPGGITLSEAIECRLPLILYRPVPGQELNNALYLQRKGIAAIAHNVDSLMVQINSMLHDETRFQEIQHKINDLRKPEAAEVIVNDIMEQCFVTS</sequence>
<dbReference type="InterPro" id="IPR050519">
    <property type="entry name" value="Glycosyltransf_28_UgtP"/>
</dbReference>
<feature type="domain" description="Diacylglycerol glucosyltransferase N-terminal" evidence="5">
    <location>
        <begin position="19"/>
        <end position="181"/>
    </location>
</feature>
<proteinExistence type="inferred from homology"/>
<dbReference type="GO" id="GO:0016020">
    <property type="term" value="C:membrane"/>
    <property type="evidence" value="ECO:0007669"/>
    <property type="project" value="GOC"/>
</dbReference>
<keyword evidence="7" id="KW-1185">Reference proteome</keyword>
<dbReference type="GO" id="GO:0009247">
    <property type="term" value="P:glycolipid biosynthetic process"/>
    <property type="evidence" value="ECO:0007669"/>
    <property type="project" value="InterPro"/>
</dbReference>
<dbReference type="PANTHER" id="PTHR43025:SF3">
    <property type="entry name" value="MONOGALACTOSYLDIACYLGLYCEROL SYNTHASE 1, CHLOROPLASTIC"/>
    <property type="match status" value="1"/>
</dbReference>
<dbReference type="GO" id="GO:0016758">
    <property type="term" value="F:hexosyltransferase activity"/>
    <property type="evidence" value="ECO:0007669"/>
    <property type="project" value="InterPro"/>
</dbReference>
<evidence type="ECO:0000256" key="3">
    <source>
        <dbReference type="ARBA" id="ARBA00022679"/>
    </source>
</evidence>
<reference evidence="6 7" key="1">
    <citation type="submission" date="2016-10" db="EMBL/GenBank/DDBJ databases">
        <authorList>
            <person name="de Groot N.N."/>
        </authorList>
    </citation>
    <scope>NUCLEOTIDE SEQUENCE [LARGE SCALE GENOMIC DNA]</scope>
    <source>
        <strain evidence="6 7">DSM 28129</strain>
    </source>
</reference>
<dbReference type="RefSeq" id="WP_091234886.1">
    <property type="nucleotide sequence ID" value="NZ_FNBG01000029.1"/>
</dbReference>
<dbReference type="OrthoDB" id="9815663at2"/>
<keyword evidence="2" id="KW-0328">Glycosyltransferase</keyword>
<dbReference type="AlphaFoldDB" id="A0A1G7S9R5"/>
<name>A0A1G7S9R5_9BACL</name>
<comment type="similarity">
    <text evidence="1">Belongs to the glycosyltransferase 28 family.</text>
</comment>
<dbReference type="InterPro" id="IPR001296">
    <property type="entry name" value="Glyco_trans_1"/>
</dbReference>
<dbReference type="Proteomes" id="UP000198972">
    <property type="component" value="Unassembled WGS sequence"/>
</dbReference>
<dbReference type="Pfam" id="PF06925">
    <property type="entry name" value="MGDG_synth"/>
    <property type="match status" value="1"/>
</dbReference>